<dbReference type="RefSeq" id="WP_345352627.1">
    <property type="nucleotide sequence ID" value="NZ_BAABFB010000075.1"/>
</dbReference>
<evidence type="ECO:0000256" key="1">
    <source>
        <dbReference type="SAM" id="Coils"/>
    </source>
</evidence>
<accession>A0ABP8PPX9</accession>
<feature type="compositionally biased region" description="Basic and acidic residues" evidence="2">
    <location>
        <begin position="14"/>
        <end position="31"/>
    </location>
</feature>
<comment type="caution">
    <text evidence="3">The sequence shown here is derived from an EMBL/GenBank/DDBJ whole genome shotgun (WGS) entry which is preliminary data.</text>
</comment>
<evidence type="ECO:0000256" key="2">
    <source>
        <dbReference type="SAM" id="MobiDB-lite"/>
    </source>
</evidence>
<name>A0ABP8PPX9_9NOCA</name>
<proteinExistence type="predicted"/>
<feature type="coiled-coil region" evidence="1">
    <location>
        <begin position="121"/>
        <end position="148"/>
    </location>
</feature>
<organism evidence="3 4">
    <name type="scientific">Rhodococcus olei</name>
    <dbReference type="NCBI Taxonomy" id="2161675"/>
    <lineage>
        <taxon>Bacteria</taxon>
        <taxon>Bacillati</taxon>
        <taxon>Actinomycetota</taxon>
        <taxon>Actinomycetes</taxon>
        <taxon>Mycobacteriales</taxon>
        <taxon>Nocardiaceae</taxon>
        <taxon>Rhodococcus</taxon>
    </lineage>
</organism>
<dbReference type="Proteomes" id="UP001501183">
    <property type="component" value="Unassembled WGS sequence"/>
</dbReference>
<evidence type="ECO:0000313" key="4">
    <source>
        <dbReference type="Proteomes" id="UP001501183"/>
    </source>
</evidence>
<keyword evidence="1" id="KW-0175">Coiled coil</keyword>
<keyword evidence="4" id="KW-1185">Reference proteome</keyword>
<gene>
    <name evidence="3" type="ORF">GCM10023094_52220</name>
</gene>
<evidence type="ECO:0008006" key="5">
    <source>
        <dbReference type="Google" id="ProtNLM"/>
    </source>
</evidence>
<protein>
    <recommendedName>
        <fullName evidence="5">Endosialidase-like protein</fullName>
    </recommendedName>
</protein>
<dbReference type="EMBL" id="BAABFB010000075">
    <property type="protein sequence ID" value="GAA4489909.1"/>
    <property type="molecule type" value="Genomic_DNA"/>
</dbReference>
<reference evidence="4" key="1">
    <citation type="journal article" date="2019" name="Int. J. Syst. Evol. Microbiol.">
        <title>The Global Catalogue of Microorganisms (GCM) 10K type strain sequencing project: providing services to taxonomists for standard genome sequencing and annotation.</title>
        <authorList>
            <consortium name="The Broad Institute Genomics Platform"/>
            <consortium name="The Broad Institute Genome Sequencing Center for Infectious Disease"/>
            <person name="Wu L."/>
            <person name="Ma J."/>
        </authorList>
    </citation>
    <scope>NUCLEOTIDE SEQUENCE [LARGE SCALE GENOMIC DNA]</scope>
    <source>
        <strain evidence="4">JCM 32206</strain>
    </source>
</reference>
<sequence>MTRPPAAPGDVDADDRGTRTRATHPGDDPSHRQRHHPLAWLLSHASRRRGVHTDAGVPDGANEVLERLATLPLSVWSYRFDHESVRHLGPMAQDFAGTFGLGSSDRTIAGVDANGVCMAGIQALHRRLVEVEAELDRLRRALGEANSTGAVPDRR</sequence>
<evidence type="ECO:0000313" key="3">
    <source>
        <dbReference type="EMBL" id="GAA4489909.1"/>
    </source>
</evidence>
<feature type="region of interest" description="Disordered" evidence="2">
    <location>
        <begin position="1"/>
        <end position="35"/>
    </location>
</feature>